<proteinExistence type="predicted"/>
<dbReference type="InterPro" id="IPR023393">
    <property type="entry name" value="START-like_dom_sf"/>
</dbReference>
<accession>A0ABQ1JV69</accession>
<dbReference type="Gene3D" id="3.30.530.20">
    <property type="match status" value="1"/>
</dbReference>
<keyword evidence="2" id="KW-1185">Reference proteome</keyword>
<evidence type="ECO:0000313" key="1">
    <source>
        <dbReference type="EMBL" id="GGB79047.1"/>
    </source>
</evidence>
<organism evidence="1 2">
    <name type="scientific">Henriciella pelagia</name>
    <dbReference type="NCBI Taxonomy" id="1977912"/>
    <lineage>
        <taxon>Bacteria</taxon>
        <taxon>Pseudomonadati</taxon>
        <taxon>Pseudomonadota</taxon>
        <taxon>Alphaproteobacteria</taxon>
        <taxon>Hyphomonadales</taxon>
        <taxon>Hyphomonadaceae</taxon>
        <taxon>Henriciella</taxon>
    </lineage>
</organism>
<evidence type="ECO:0000313" key="2">
    <source>
        <dbReference type="Proteomes" id="UP000628854"/>
    </source>
</evidence>
<comment type="caution">
    <text evidence="1">The sequence shown here is derived from an EMBL/GenBank/DDBJ whole genome shotgun (WGS) entry which is preliminary data.</text>
</comment>
<gene>
    <name evidence="1" type="ORF">GCM10011503_29870</name>
</gene>
<protein>
    <submittedName>
        <fullName evidence="1">Uncharacterized protein</fullName>
    </submittedName>
</protein>
<reference evidence="2" key="1">
    <citation type="journal article" date="2019" name="Int. J. Syst. Evol. Microbiol.">
        <title>The Global Catalogue of Microorganisms (GCM) 10K type strain sequencing project: providing services to taxonomists for standard genome sequencing and annotation.</title>
        <authorList>
            <consortium name="The Broad Institute Genomics Platform"/>
            <consortium name="The Broad Institute Genome Sequencing Center for Infectious Disease"/>
            <person name="Wu L."/>
            <person name="Ma J."/>
        </authorList>
    </citation>
    <scope>NUCLEOTIDE SEQUENCE [LARGE SCALE GENOMIC DNA]</scope>
    <source>
        <strain evidence="2">CGMCC 1.15928</strain>
    </source>
</reference>
<dbReference type="Proteomes" id="UP000628854">
    <property type="component" value="Unassembled WGS sequence"/>
</dbReference>
<sequence>MNFARQLLSEGAVKVEVELNADAPIERLFELLDFSAPGNALRERGFLFLEEPEGALGRFRATNPATPDIIYVYDVTDFRWPKTLSFETRFETDEQLSAVVKNRRDYTLTSTGPDTCRVNLVERSWMRQGLSRKTQRMEQAMRTLSVQLHITRLCVHAAIGVEEAEKLFP</sequence>
<dbReference type="RefSeq" id="WP_084393328.1">
    <property type="nucleotide sequence ID" value="NZ_BMKF01000002.1"/>
</dbReference>
<dbReference type="SUPFAM" id="SSF55961">
    <property type="entry name" value="Bet v1-like"/>
    <property type="match status" value="1"/>
</dbReference>
<name>A0ABQ1JV69_9PROT</name>
<dbReference type="EMBL" id="BMKF01000002">
    <property type="protein sequence ID" value="GGB79047.1"/>
    <property type="molecule type" value="Genomic_DNA"/>
</dbReference>